<reference evidence="1 2" key="1">
    <citation type="journal article" date="2013" name="Curr. Biol.">
        <title>Shared signatures of parasitism and phylogenomics unite Cryptomycota and microsporidia.</title>
        <authorList>
            <person name="James T.Y."/>
            <person name="Pelin A."/>
            <person name="Bonen L."/>
            <person name="Ahrendt S."/>
            <person name="Sain D."/>
            <person name="Corradi N."/>
            <person name="Stajich J.E."/>
        </authorList>
    </citation>
    <scope>NUCLEOTIDE SEQUENCE [LARGE SCALE GENOMIC DNA]</scope>
    <source>
        <strain evidence="1 2">CSF55</strain>
    </source>
</reference>
<accession>A0A075B089</accession>
<evidence type="ECO:0000313" key="1">
    <source>
        <dbReference type="EMBL" id="EPZ34374.1"/>
    </source>
</evidence>
<keyword evidence="2" id="KW-1185">Reference proteome</keyword>
<dbReference type="EMBL" id="KE560959">
    <property type="protein sequence ID" value="EPZ34374.1"/>
    <property type="molecule type" value="Genomic_DNA"/>
</dbReference>
<dbReference type="AlphaFoldDB" id="A0A075B089"/>
<dbReference type="HOGENOM" id="CLU_2575208_0_0_1"/>
<evidence type="ECO:0000313" key="2">
    <source>
        <dbReference type="Proteomes" id="UP000030755"/>
    </source>
</evidence>
<gene>
    <name evidence="1" type="ORF">O9G_000561</name>
</gene>
<protein>
    <submittedName>
        <fullName evidence="1">Uncharacterized protein</fullName>
    </submittedName>
</protein>
<sequence>MNEKTIQQQESIMKKEDVRPTLLAEIVSKCKPNPENMANNNIKHEPDANVTRPVPKILNMRQKTLLVFFLEVLLAAVFQHH</sequence>
<proteinExistence type="predicted"/>
<dbReference type="Proteomes" id="UP000030755">
    <property type="component" value="Unassembled WGS sequence"/>
</dbReference>
<organism evidence="1 2">
    <name type="scientific">Rozella allomycis (strain CSF55)</name>
    <dbReference type="NCBI Taxonomy" id="988480"/>
    <lineage>
        <taxon>Eukaryota</taxon>
        <taxon>Fungi</taxon>
        <taxon>Fungi incertae sedis</taxon>
        <taxon>Cryptomycota</taxon>
        <taxon>Cryptomycota incertae sedis</taxon>
        <taxon>Rozella</taxon>
    </lineage>
</organism>
<name>A0A075B089_ROZAC</name>